<evidence type="ECO:0000313" key="1">
    <source>
        <dbReference type="EMBL" id="NEW75491.1"/>
    </source>
</evidence>
<evidence type="ECO:0008006" key="3">
    <source>
        <dbReference type="Google" id="ProtNLM"/>
    </source>
</evidence>
<gene>
    <name evidence="1" type="ORF">G4H13_35360</name>
</gene>
<keyword evidence="2" id="KW-1185">Reference proteome</keyword>
<evidence type="ECO:0000313" key="2">
    <source>
        <dbReference type="Proteomes" id="UP000476310"/>
    </source>
</evidence>
<organism evidence="1 2">
    <name type="scientific">Streptomyces rhizosphaericus</name>
    <dbReference type="NCBI Taxonomy" id="114699"/>
    <lineage>
        <taxon>Bacteria</taxon>
        <taxon>Bacillati</taxon>
        <taxon>Actinomycetota</taxon>
        <taxon>Actinomycetes</taxon>
        <taxon>Kitasatosporales</taxon>
        <taxon>Streptomycetaceae</taxon>
        <taxon>Streptomyces</taxon>
        <taxon>Streptomyces violaceusniger group</taxon>
    </lineage>
</organism>
<comment type="caution">
    <text evidence="1">The sequence shown here is derived from an EMBL/GenBank/DDBJ whole genome shotgun (WGS) entry which is preliminary data.</text>
</comment>
<dbReference type="EMBL" id="JAAIKT010000060">
    <property type="protein sequence ID" value="NEW75491.1"/>
    <property type="molecule type" value="Genomic_DNA"/>
</dbReference>
<dbReference type="Proteomes" id="UP000476310">
    <property type="component" value="Unassembled WGS sequence"/>
</dbReference>
<dbReference type="AlphaFoldDB" id="A0A6G4ASE1"/>
<name>A0A6G4ASE1_9ACTN</name>
<accession>A0A6G4ASE1</accession>
<reference evidence="1" key="1">
    <citation type="submission" date="2020-02" db="EMBL/GenBank/DDBJ databases">
        <title>A new Streptomyces sp. for controlling soil-borne diseases.</title>
        <authorList>
            <person name="Li X."/>
            <person name="Tian Y."/>
            <person name="Gao K."/>
        </authorList>
    </citation>
    <scope>NUCLEOTIDE SEQUENCE [LARGE SCALE GENOMIC DNA]</scope>
    <source>
        <strain evidence="1">0250</strain>
    </source>
</reference>
<proteinExistence type="predicted"/>
<protein>
    <recommendedName>
        <fullName evidence="3">DUF5753 domain-containing protein</fullName>
    </recommendedName>
</protein>
<dbReference type="RefSeq" id="WP_164433882.1">
    <property type="nucleotide sequence ID" value="NZ_JAAIKT010000060.1"/>
</dbReference>
<sequence length="53" mass="5705">MFVHVSPYPTFLLQSAHRPLDGAIADLARFVYLDGLAHGPAVELIERAVSQGG</sequence>